<gene>
    <name evidence="1" type="ORF">CUN51_06815</name>
</gene>
<comment type="caution">
    <text evidence="1">The sequence shown here is derived from an EMBL/GenBank/DDBJ whole genome shotgun (WGS) entry which is preliminary data.</text>
</comment>
<protein>
    <submittedName>
        <fullName evidence="1">Uncharacterized protein</fullName>
    </submittedName>
</protein>
<dbReference type="Proteomes" id="UP000228921">
    <property type="component" value="Unassembled WGS sequence"/>
</dbReference>
<name>A0A2M8NZG4_9CHLR</name>
<organism evidence="1 2">
    <name type="scientific">Candidatus Thermofonsia Clade 1 bacterium</name>
    <dbReference type="NCBI Taxonomy" id="2364210"/>
    <lineage>
        <taxon>Bacteria</taxon>
        <taxon>Bacillati</taxon>
        <taxon>Chloroflexota</taxon>
        <taxon>Candidatus Thermofontia</taxon>
        <taxon>Candidatus Thermofonsia Clade 1</taxon>
    </lineage>
</organism>
<evidence type="ECO:0000313" key="1">
    <source>
        <dbReference type="EMBL" id="PJF30690.1"/>
    </source>
</evidence>
<sequence length="69" mass="6622">MRLGVGLMSGVGVGVSVGSGVRVGRGVGTIGSRAALQALSAIKQAISATARARGRIRTSDHSSGGGTGS</sequence>
<reference evidence="1 2" key="1">
    <citation type="submission" date="2017-11" db="EMBL/GenBank/DDBJ databases">
        <title>Evolution of Phototrophy in the Chloroflexi Phylum Driven by Horizontal Gene Transfer.</title>
        <authorList>
            <person name="Ward L.M."/>
            <person name="Hemp J."/>
            <person name="Shih P.M."/>
            <person name="Mcglynn S.E."/>
            <person name="Fischer W."/>
        </authorList>
    </citation>
    <scope>NUCLEOTIDE SEQUENCE [LARGE SCALE GENOMIC DNA]</scope>
    <source>
        <strain evidence="1">CP2_2F</strain>
    </source>
</reference>
<accession>A0A2M8NZG4</accession>
<evidence type="ECO:0000313" key="2">
    <source>
        <dbReference type="Proteomes" id="UP000228921"/>
    </source>
</evidence>
<proteinExistence type="predicted"/>
<dbReference type="AlphaFoldDB" id="A0A2M8NZG4"/>
<dbReference type="EMBL" id="PGTK01000007">
    <property type="protein sequence ID" value="PJF30690.1"/>
    <property type="molecule type" value="Genomic_DNA"/>
</dbReference>